<evidence type="ECO:0000313" key="2">
    <source>
        <dbReference type="EMBL" id="MBW29916.1"/>
    </source>
</evidence>
<name>A0A2M3ZN05_9DIPT</name>
<sequence>MVFCRISDFLFLFLFAAFSLYVSFTCFIPFPSSLQRRFVSSYRVYWTFILFYQFVLLNYTLFLWSSSFSALR</sequence>
<dbReference type="EMBL" id="GGFM01009165">
    <property type="protein sequence ID" value="MBW29916.1"/>
    <property type="molecule type" value="Transcribed_RNA"/>
</dbReference>
<proteinExistence type="predicted"/>
<keyword evidence="1" id="KW-1133">Transmembrane helix</keyword>
<feature type="transmembrane region" description="Helical" evidence="1">
    <location>
        <begin position="9"/>
        <end position="32"/>
    </location>
</feature>
<evidence type="ECO:0000256" key="1">
    <source>
        <dbReference type="SAM" id="Phobius"/>
    </source>
</evidence>
<reference evidence="2" key="1">
    <citation type="submission" date="2018-01" db="EMBL/GenBank/DDBJ databases">
        <title>An insight into the sialome of Amazonian anophelines.</title>
        <authorList>
            <person name="Ribeiro J.M."/>
            <person name="Scarpassa V."/>
            <person name="Calvo E."/>
        </authorList>
    </citation>
    <scope>NUCLEOTIDE SEQUENCE</scope>
    <source>
        <tissue evidence="2">Salivary glands</tissue>
    </source>
</reference>
<dbReference type="AlphaFoldDB" id="A0A2M3ZN05"/>
<keyword evidence="1" id="KW-0472">Membrane</keyword>
<protein>
    <submittedName>
        <fullName evidence="2">Putative secreted peptide</fullName>
    </submittedName>
</protein>
<organism evidence="2">
    <name type="scientific">Anopheles braziliensis</name>
    <dbReference type="NCBI Taxonomy" id="58242"/>
    <lineage>
        <taxon>Eukaryota</taxon>
        <taxon>Metazoa</taxon>
        <taxon>Ecdysozoa</taxon>
        <taxon>Arthropoda</taxon>
        <taxon>Hexapoda</taxon>
        <taxon>Insecta</taxon>
        <taxon>Pterygota</taxon>
        <taxon>Neoptera</taxon>
        <taxon>Endopterygota</taxon>
        <taxon>Diptera</taxon>
        <taxon>Nematocera</taxon>
        <taxon>Culicoidea</taxon>
        <taxon>Culicidae</taxon>
        <taxon>Anophelinae</taxon>
        <taxon>Anopheles</taxon>
    </lineage>
</organism>
<accession>A0A2M3ZN05</accession>
<feature type="transmembrane region" description="Helical" evidence="1">
    <location>
        <begin position="44"/>
        <end position="64"/>
    </location>
</feature>
<keyword evidence="1" id="KW-0812">Transmembrane</keyword>